<gene>
    <name evidence="2" type="primary">yugP [H]</name>
    <name evidence="2" type="ordered locus">TVNIR_1411</name>
</gene>
<dbReference type="PANTHER" id="PTHR36434:SF1">
    <property type="entry name" value="MEMBRANE PROTEASE YUGP-RELATED"/>
    <property type="match status" value="1"/>
</dbReference>
<accession>L0DXJ1</accession>
<evidence type="ECO:0000313" key="2">
    <source>
        <dbReference type="EMBL" id="AGA33081.1"/>
    </source>
</evidence>
<name>L0DXJ1_THIND</name>
<dbReference type="PANTHER" id="PTHR36434">
    <property type="entry name" value="MEMBRANE PROTEASE YUGP-RELATED"/>
    <property type="match status" value="1"/>
</dbReference>
<keyword evidence="1" id="KW-1133">Transmembrane helix</keyword>
<dbReference type="Proteomes" id="UP000010809">
    <property type="component" value="Chromosome"/>
</dbReference>
<dbReference type="STRING" id="1255043.TVNIR_1411"/>
<dbReference type="InterPro" id="IPR007395">
    <property type="entry name" value="Zn_peptidase_2"/>
</dbReference>
<protein>
    <submittedName>
        <fullName evidence="2">Peptidase, membrane zinc metallopeptidase, putative</fullName>
    </submittedName>
</protein>
<feature type="transmembrane region" description="Helical" evidence="1">
    <location>
        <begin position="150"/>
        <end position="170"/>
    </location>
</feature>
<dbReference type="EMBL" id="CP003989">
    <property type="protein sequence ID" value="AGA33081.1"/>
    <property type="molecule type" value="Genomic_DNA"/>
</dbReference>
<dbReference type="PATRIC" id="fig|1255043.3.peg.1428"/>
<dbReference type="eggNOG" id="COG2738">
    <property type="taxonomic scope" value="Bacteria"/>
</dbReference>
<evidence type="ECO:0000313" key="3">
    <source>
        <dbReference type="Proteomes" id="UP000010809"/>
    </source>
</evidence>
<feature type="transmembrane region" description="Helical" evidence="1">
    <location>
        <begin position="122"/>
        <end position="143"/>
    </location>
</feature>
<evidence type="ECO:0000256" key="1">
    <source>
        <dbReference type="SAM" id="Phobius"/>
    </source>
</evidence>
<dbReference type="HOGENOM" id="CLU_084406_0_0_6"/>
<dbReference type="KEGG" id="tni:TVNIR_1411"/>
<feature type="transmembrane region" description="Helical" evidence="1">
    <location>
        <begin position="207"/>
        <end position="227"/>
    </location>
</feature>
<organism evidence="2 3">
    <name type="scientific">Thioalkalivibrio nitratireducens (strain DSM 14787 / UNIQEM 213 / ALEN2)</name>
    <dbReference type="NCBI Taxonomy" id="1255043"/>
    <lineage>
        <taxon>Bacteria</taxon>
        <taxon>Pseudomonadati</taxon>
        <taxon>Pseudomonadota</taxon>
        <taxon>Gammaproteobacteria</taxon>
        <taxon>Chromatiales</taxon>
        <taxon>Ectothiorhodospiraceae</taxon>
        <taxon>Thioalkalivibrio</taxon>
    </lineage>
</organism>
<dbReference type="Pfam" id="PF04298">
    <property type="entry name" value="Zn_peptidase_2"/>
    <property type="match status" value="1"/>
</dbReference>
<proteinExistence type="predicted"/>
<reference evidence="2" key="1">
    <citation type="submission" date="2015-12" db="EMBL/GenBank/DDBJ databases">
        <authorList>
            <person name="Tikhonova T.V."/>
            <person name="Pavlov A.R."/>
            <person name="Beletsky A.V."/>
            <person name="Mardanov A.V."/>
            <person name="Sorokin D.Y."/>
            <person name="Ravin N.V."/>
            <person name="Popov V.O."/>
        </authorList>
    </citation>
    <scope>NUCLEOTIDE SEQUENCE</scope>
    <source>
        <strain evidence="2">DSM 14787</strain>
    </source>
</reference>
<keyword evidence="1" id="KW-0472">Membrane</keyword>
<sequence length="232" mass="25707">MAAMVRLLIILVPLLILATYGPGWWVRRTLAKYSQPEERYQGSGGELARHLLNQRGLHKVAVEVTESGDHYDPEARAVRLTSGNYHGRSLTAVTVAAHEVGHAIQHAEGYAPLRLRGELVRWAASGQRLGAFLMLAIPVITILTRHPAPGAMFLLAGLLSMGLAAIVHLVTLPTELDASFNRALPILRDGGYLYETDYPHAQRILKAAAYTYVAQSLMSLLNIWAWLRFLRR</sequence>
<keyword evidence="1" id="KW-0812">Transmembrane</keyword>
<keyword evidence="3" id="KW-1185">Reference proteome</keyword>
<dbReference type="AlphaFoldDB" id="L0DXJ1"/>